<dbReference type="GeneTree" id="ENSGT01000000220125"/>
<evidence type="ECO:0000256" key="3">
    <source>
        <dbReference type="SAM" id="MobiDB-lite"/>
    </source>
</evidence>
<evidence type="ECO:0000256" key="2">
    <source>
        <dbReference type="SAM" id="Coils"/>
    </source>
</evidence>
<evidence type="ECO:0000313" key="4">
    <source>
        <dbReference type="Ensembl" id="ENSXETP00000109172"/>
    </source>
</evidence>
<dbReference type="PANTHER" id="PTHR18870">
    <property type="entry name" value="PROTEIN TAG-278-RELATED"/>
    <property type="match status" value="1"/>
</dbReference>
<sequence length="554" mass="63864">MEWSQRSSRRMVGISSRCPQSDFQWLMDLLQSHFSQLVSGVRYLPITSYSHWKMEVPGSPVGILYHRLKYETITNVAESLYKDELMYLSSCLDKQNVMVVLDDVEDLTETKRIPSANPTINSCSSLLLLIPKANKEKTFLDQIDSISRFLRGERTSASSSGFTEMDYKHTHSVDAGATEQFSRKNPKLDVPSGQKHSVRVFSRCAKSNYNWLLDLLQNEDFGSLVKEVHAVEITNTFSKFLSDANNCTFAILYHSLHYGRLSITDVTDSLYEEHLKVLSQRLGKEKVIVVLDDLKESSFQEKRRILQNQPSIGRYSQELLLFSETEKKSGGYASGIIQDRLEILKKSMETSRSGDDQFPLRSEGTGISRGTESARTPADTHIFGQKLDQILSIIQQMRTELSNQKQQLEEFKKEHHQEISSLIQQHHEEISRQNQQHQAEIPRMIQQHQAEITRLVQQHQAEITRLAQQHQAEIPRLVQQHQAEITRLAQQHQAEIPRLVQQHQAEITRLAQQHQAEIPRLVQQHQAEITRLAQQHQAEIPRMIQQHQAEITRL</sequence>
<dbReference type="InParanoid" id="A0A803JMK8"/>
<reference evidence="4" key="2">
    <citation type="submission" date="2021-03" db="UniProtKB">
        <authorList>
            <consortium name="Ensembl"/>
        </authorList>
    </citation>
    <scope>IDENTIFICATION</scope>
</reference>
<dbReference type="AlphaFoldDB" id="A0A803JMK8"/>
<proteinExistence type="predicted"/>
<gene>
    <name evidence="4" type="primary">LOC116407692</name>
</gene>
<dbReference type="Bgee" id="ENSXETG00000036320">
    <property type="expression patterns" value="Expressed in embryo"/>
</dbReference>
<keyword evidence="1 2" id="KW-0175">Coiled coil</keyword>
<evidence type="ECO:0000256" key="1">
    <source>
        <dbReference type="ARBA" id="ARBA00023054"/>
    </source>
</evidence>
<feature type="region of interest" description="Disordered" evidence="3">
    <location>
        <begin position="352"/>
        <end position="376"/>
    </location>
</feature>
<dbReference type="Ensembl" id="ENSXETT00000124200">
    <property type="protein sequence ID" value="ENSXETP00000109172"/>
    <property type="gene ID" value="ENSXETG00000036320"/>
</dbReference>
<protein>
    <submittedName>
        <fullName evidence="4">Uncharacterized LOC116407692</fullName>
    </submittedName>
</protein>
<reference evidence="4" key="1">
    <citation type="journal article" date="2010" name="Science">
        <title>The genome of the Western clawed frog Xenopus tropicalis.</title>
        <authorList>
            <person name="Hellsten U."/>
            <person name="Harland R.M."/>
            <person name="Gilchrist M.J."/>
            <person name="Hendrix D."/>
            <person name="Jurka J."/>
            <person name="Kapitonov V."/>
            <person name="Ovcharenko I."/>
            <person name="Putnam N.H."/>
            <person name="Shu S."/>
            <person name="Taher L."/>
            <person name="Blitz I.L."/>
            <person name="Blumberg B."/>
            <person name="Dichmann D.S."/>
            <person name="Dubchak I."/>
            <person name="Amaya E."/>
            <person name="Detter J.C."/>
            <person name="Fletcher R."/>
            <person name="Gerhard D.S."/>
            <person name="Goodstein D."/>
            <person name="Graves T."/>
            <person name="Grigoriev I.V."/>
            <person name="Grimwood J."/>
            <person name="Kawashima T."/>
            <person name="Lindquist E."/>
            <person name="Lucas S.M."/>
            <person name="Mead P.E."/>
            <person name="Mitros T."/>
            <person name="Ogino H."/>
            <person name="Ohta Y."/>
            <person name="Poliakov A.V."/>
            <person name="Pollet N."/>
            <person name="Robert J."/>
            <person name="Salamov A."/>
            <person name="Sater A.K."/>
            <person name="Schmutz J."/>
            <person name="Terry A."/>
            <person name="Vize P.D."/>
            <person name="Warren W.C."/>
            <person name="Wells D."/>
            <person name="Wills A."/>
            <person name="Wilson R.K."/>
            <person name="Zimmerman L.B."/>
            <person name="Zorn A.M."/>
            <person name="Grainger R."/>
            <person name="Grammer T."/>
            <person name="Khokha M.K."/>
            <person name="Richardson P.M."/>
            <person name="Rokhsar D.S."/>
        </authorList>
    </citation>
    <scope>NUCLEOTIDE SEQUENCE [LARGE SCALE GENOMIC DNA]</scope>
    <source>
        <strain evidence="4">Nigerian</strain>
    </source>
</reference>
<dbReference type="PANTHER" id="PTHR18870:SF9">
    <property type="entry name" value="PROTEIN TAG-278-RELATED"/>
    <property type="match status" value="1"/>
</dbReference>
<feature type="coiled-coil region" evidence="2">
    <location>
        <begin position="387"/>
        <end position="425"/>
    </location>
</feature>
<accession>A0A803JMK8</accession>
<organism evidence="4">
    <name type="scientific">Xenopus tropicalis</name>
    <name type="common">Western clawed frog</name>
    <name type="synonym">Silurana tropicalis</name>
    <dbReference type="NCBI Taxonomy" id="8364"/>
    <lineage>
        <taxon>Eukaryota</taxon>
        <taxon>Metazoa</taxon>
        <taxon>Chordata</taxon>
        <taxon>Craniata</taxon>
        <taxon>Vertebrata</taxon>
        <taxon>Euteleostomi</taxon>
        <taxon>Amphibia</taxon>
        <taxon>Batrachia</taxon>
        <taxon>Anura</taxon>
        <taxon>Pipoidea</taxon>
        <taxon>Pipidae</taxon>
        <taxon>Xenopodinae</taxon>
        <taxon>Xenopus</taxon>
        <taxon>Silurana</taxon>
    </lineage>
</organism>
<name>A0A803JMK8_XENTR</name>